<dbReference type="EMBL" id="PGCI01000086">
    <property type="protein sequence ID" value="PLW41755.1"/>
    <property type="molecule type" value="Genomic_DNA"/>
</dbReference>
<comment type="caution">
    <text evidence="2">The sequence shown here is derived from an EMBL/GenBank/DDBJ whole genome shotgun (WGS) entry which is preliminary data.</text>
</comment>
<feature type="region of interest" description="Disordered" evidence="1">
    <location>
        <begin position="44"/>
        <end position="65"/>
    </location>
</feature>
<protein>
    <submittedName>
        <fullName evidence="2">Uncharacterized protein</fullName>
    </submittedName>
</protein>
<gene>
    <name evidence="2" type="ORF">PCASD_05693</name>
</gene>
<evidence type="ECO:0000313" key="3">
    <source>
        <dbReference type="Proteomes" id="UP000235392"/>
    </source>
</evidence>
<evidence type="ECO:0000256" key="1">
    <source>
        <dbReference type="SAM" id="MobiDB-lite"/>
    </source>
</evidence>
<sequence>MRLQSSASSYKSSRDIDWVLHLLTPPTASQVYLPSCCCRQTPSGSERVSVHDPLAPTGSELADSHQGYYQQPSASCSPSYRICLPVAARRATTAPCQ</sequence>
<evidence type="ECO:0000313" key="2">
    <source>
        <dbReference type="EMBL" id="PLW41755.1"/>
    </source>
</evidence>
<accession>A0A2N5UVG8</accession>
<name>A0A2N5UVG8_9BASI</name>
<organism evidence="2 3">
    <name type="scientific">Puccinia coronata f. sp. avenae</name>
    <dbReference type="NCBI Taxonomy" id="200324"/>
    <lineage>
        <taxon>Eukaryota</taxon>
        <taxon>Fungi</taxon>
        <taxon>Dikarya</taxon>
        <taxon>Basidiomycota</taxon>
        <taxon>Pucciniomycotina</taxon>
        <taxon>Pucciniomycetes</taxon>
        <taxon>Pucciniales</taxon>
        <taxon>Pucciniaceae</taxon>
        <taxon>Puccinia</taxon>
    </lineage>
</organism>
<dbReference type="Proteomes" id="UP000235392">
    <property type="component" value="Unassembled WGS sequence"/>
</dbReference>
<reference evidence="2 3" key="1">
    <citation type="submission" date="2017-11" db="EMBL/GenBank/DDBJ databases">
        <title>De novo assembly and phasing of dikaryotic genomes from two isolates of Puccinia coronata f. sp. avenae, the causal agent of oat crown rust.</title>
        <authorList>
            <person name="Miller M.E."/>
            <person name="Zhang Y."/>
            <person name="Omidvar V."/>
            <person name="Sperschneider J."/>
            <person name="Schwessinger B."/>
            <person name="Raley C."/>
            <person name="Palmer J.M."/>
            <person name="Garnica D."/>
            <person name="Upadhyaya N."/>
            <person name="Rathjen J."/>
            <person name="Taylor J.M."/>
            <person name="Park R.F."/>
            <person name="Dodds P.N."/>
            <person name="Hirsch C.D."/>
            <person name="Kianian S.F."/>
            <person name="Figueroa M."/>
        </authorList>
    </citation>
    <scope>NUCLEOTIDE SEQUENCE [LARGE SCALE GENOMIC DNA]</scope>
    <source>
        <strain evidence="2">12SD80</strain>
    </source>
</reference>
<dbReference type="AlphaFoldDB" id="A0A2N5UVG8"/>
<proteinExistence type="predicted"/>